<dbReference type="InterPro" id="IPR008915">
    <property type="entry name" value="Peptidase_M50"/>
</dbReference>
<organism evidence="13 14">
    <name type="scientific">Candidatus Harrisonbacteria bacterium RIFCSPLOWO2_01_FULL_44_18</name>
    <dbReference type="NCBI Taxonomy" id="1798407"/>
    <lineage>
        <taxon>Bacteria</taxon>
        <taxon>Candidatus Harrisoniibacteriota</taxon>
    </lineage>
</organism>
<keyword evidence="9" id="KW-0482">Metalloprotease</keyword>
<evidence type="ECO:0000256" key="9">
    <source>
        <dbReference type="ARBA" id="ARBA00023049"/>
    </source>
</evidence>
<keyword evidence="4" id="KW-0645">Protease</keyword>
<dbReference type="AlphaFoldDB" id="A0A1G1ZNY3"/>
<dbReference type="EMBL" id="MHJJ01000004">
    <property type="protein sequence ID" value="OGY66139.1"/>
    <property type="molecule type" value="Genomic_DNA"/>
</dbReference>
<dbReference type="PANTHER" id="PTHR42837:SF2">
    <property type="entry name" value="MEMBRANE METALLOPROTEASE ARASP2, CHLOROPLASTIC-RELATED"/>
    <property type="match status" value="1"/>
</dbReference>
<sequence length="233" mass="25246">MAVLIGLLKIAFCFVLIISIHELGHAIAAILCGVKVKRFSIGIGPGLKIKNVPILNELIISPIFLGGYVMLDEEALTQKSLLKKLFVYVSGMLSNVLLAILLLVILGANFFKAVFVSFTIWLGGWPIFIAILMKGNVRPEDSVSGPIGIGQMLVGDSMPYLLTVAFISLAIAMFNVLPLPPLDGGRILMAFLEKFLGNQRAAKINRVLQIVGIILLLSLLVFATFNDVVKISK</sequence>
<evidence type="ECO:0000259" key="12">
    <source>
        <dbReference type="Pfam" id="PF02163"/>
    </source>
</evidence>
<protein>
    <recommendedName>
        <fullName evidence="12">Peptidase M50 domain-containing protein</fullName>
    </recommendedName>
</protein>
<reference evidence="13 14" key="1">
    <citation type="journal article" date="2016" name="Nat. Commun.">
        <title>Thousands of microbial genomes shed light on interconnected biogeochemical processes in an aquifer system.</title>
        <authorList>
            <person name="Anantharaman K."/>
            <person name="Brown C.T."/>
            <person name="Hug L.A."/>
            <person name="Sharon I."/>
            <person name="Castelle C.J."/>
            <person name="Probst A.J."/>
            <person name="Thomas B.C."/>
            <person name="Singh A."/>
            <person name="Wilkins M.J."/>
            <person name="Karaoz U."/>
            <person name="Brodie E.L."/>
            <person name="Williams K.H."/>
            <person name="Hubbard S.S."/>
            <person name="Banfield J.F."/>
        </authorList>
    </citation>
    <scope>NUCLEOTIDE SEQUENCE [LARGE SCALE GENOMIC DNA]</scope>
</reference>
<evidence type="ECO:0000256" key="5">
    <source>
        <dbReference type="ARBA" id="ARBA00022692"/>
    </source>
</evidence>
<feature type="transmembrane region" description="Helical" evidence="11">
    <location>
        <begin position="160"/>
        <end position="179"/>
    </location>
</feature>
<evidence type="ECO:0000256" key="6">
    <source>
        <dbReference type="ARBA" id="ARBA00022801"/>
    </source>
</evidence>
<dbReference type="STRING" id="1798407.A3A16_02415"/>
<feature type="transmembrane region" description="Helical" evidence="11">
    <location>
        <begin position="113"/>
        <end position="133"/>
    </location>
</feature>
<keyword evidence="6" id="KW-0378">Hydrolase</keyword>
<evidence type="ECO:0000256" key="8">
    <source>
        <dbReference type="ARBA" id="ARBA00022989"/>
    </source>
</evidence>
<comment type="subcellular location">
    <subcellularLocation>
        <location evidence="2">Membrane</location>
        <topology evidence="2">Multi-pass membrane protein</topology>
    </subcellularLocation>
</comment>
<feature type="transmembrane region" description="Helical" evidence="11">
    <location>
        <begin position="54"/>
        <end position="71"/>
    </location>
</feature>
<evidence type="ECO:0000313" key="14">
    <source>
        <dbReference type="Proteomes" id="UP000177942"/>
    </source>
</evidence>
<proteinExistence type="inferred from homology"/>
<dbReference type="GO" id="GO:0006508">
    <property type="term" value="P:proteolysis"/>
    <property type="evidence" value="ECO:0007669"/>
    <property type="project" value="UniProtKB-KW"/>
</dbReference>
<evidence type="ECO:0000256" key="1">
    <source>
        <dbReference type="ARBA" id="ARBA00001947"/>
    </source>
</evidence>
<evidence type="ECO:0000313" key="13">
    <source>
        <dbReference type="EMBL" id="OGY66139.1"/>
    </source>
</evidence>
<feature type="transmembrane region" description="Helical" evidence="11">
    <location>
        <begin position="207"/>
        <end position="225"/>
    </location>
</feature>
<dbReference type="PANTHER" id="PTHR42837">
    <property type="entry name" value="REGULATOR OF SIGMA-E PROTEASE RSEP"/>
    <property type="match status" value="1"/>
</dbReference>
<dbReference type="CDD" id="cd06163">
    <property type="entry name" value="S2P-M50_PDZ_RseP-like"/>
    <property type="match status" value="1"/>
</dbReference>
<feature type="domain" description="Peptidase M50" evidence="12">
    <location>
        <begin position="11"/>
        <end position="219"/>
    </location>
</feature>
<dbReference type="Proteomes" id="UP000177942">
    <property type="component" value="Unassembled WGS sequence"/>
</dbReference>
<dbReference type="Pfam" id="PF02163">
    <property type="entry name" value="Peptidase_M50"/>
    <property type="match status" value="1"/>
</dbReference>
<accession>A0A1G1ZNY3</accession>
<feature type="transmembrane region" description="Helical" evidence="11">
    <location>
        <begin position="86"/>
        <end position="106"/>
    </location>
</feature>
<evidence type="ECO:0000256" key="2">
    <source>
        <dbReference type="ARBA" id="ARBA00004141"/>
    </source>
</evidence>
<keyword evidence="7" id="KW-0862">Zinc</keyword>
<evidence type="ECO:0000256" key="10">
    <source>
        <dbReference type="ARBA" id="ARBA00023136"/>
    </source>
</evidence>
<evidence type="ECO:0000256" key="7">
    <source>
        <dbReference type="ARBA" id="ARBA00022833"/>
    </source>
</evidence>
<evidence type="ECO:0000256" key="3">
    <source>
        <dbReference type="ARBA" id="ARBA00007931"/>
    </source>
</evidence>
<keyword evidence="10 11" id="KW-0472">Membrane</keyword>
<evidence type="ECO:0000256" key="4">
    <source>
        <dbReference type="ARBA" id="ARBA00022670"/>
    </source>
</evidence>
<feature type="transmembrane region" description="Helical" evidence="11">
    <location>
        <begin position="6"/>
        <end position="34"/>
    </location>
</feature>
<comment type="caution">
    <text evidence="13">The sequence shown here is derived from an EMBL/GenBank/DDBJ whole genome shotgun (WGS) entry which is preliminary data.</text>
</comment>
<evidence type="ECO:0000256" key="11">
    <source>
        <dbReference type="SAM" id="Phobius"/>
    </source>
</evidence>
<keyword evidence="5 11" id="KW-0812">Transmembrane</keyword>
<dbReference type="GO" id="GO:0004222">
    <property type="term" value="F:metalloendopeptidase activity"/>
    <property type="evidence" value="ECO:0007669"/>
    <property type="project" value="InterPro"/>
</dbReference>
<dbReference type="InterPro" id="IPR004387">
    <property type="entry name" value="Pept_M50_Zn"/>
</dbReference>
<comment type="similarity">
    <text evidence="3">Belongs to the peptidase M50B family.</text>
</comment>
<comment type="cofactor">
    <cofactor evidence="1">
        <name>Zn(2+)</name>
        <dbReference type="ChEBI" id="CHEBI:29105"/>
    </cofactor>
</comment>
<name>A0A1G1ZNY3_9BACT</name>
<dbReference type="GO" id="GO:0016020">
    <property type="term" value="C:membrane"/>
    <property type="evidence" value="ECO:0007669"/>
    <property type="project" value="UniProtKB-SubCell"/>
</dbReference>
<keyword evidence="8 11" id="KW-1133">Transmembrane helix</keyword>
<gene>
    <name evidence="13" type="ORF">A3A16_02415</name>
</gene>